<dbReference type="PANTHER" id="PTHR22576">
    <property type="entry name" value="MUCOSA ASSOCIATED LYMPHOID TISSUE LYMPHOMA TRANSLOCATION PROTEIN 1/PARACASPASE"/>
    <property type="match status" value="1"/>
</dbReference>
<proteinExistence type="predicted"/>
<sequence>MKTLAIVVGNNEYYEGFKLANAENDANAVAEVFEEFNYDVKLYLNLDKKMLIELLEFYSSNLKNYDASIFYFAGHGFEVDGHNFLASIESQIPPINKYAAKQDCILLEDLFSIYRENPSKLNIVILDACRKSFDRGNVLGFSPLFTPKGSLIAFSTSPNEGASDLGYDNNSIYTGSFLSHLKSGRIGVEDLFKAVRKSVFALSDGKQTTWEHTSLIGDFYFFKEQPLDILSLPYHNNVIKDEHYYEDSDFYKKIEKVKIRNWYMQNPEITNLLAIPKSSLKEDQMFILGRNLLQSAHGSASNAVDFFTYLKRNLLEFQLGNQNHVLNGILFEMYYDSKGEFRFNKCKGDFREQIFQLTENSAFANSFQFIRDILIKQNYDRIYIPGQDKIEITIKATKKTETNWGREEEIQDIEAIVYNNIGITNEIFKFYIDPRNEIGIRAVISDYLNSPLSVVNINSNVELKNITSDRF</sequence>
<dbReference type="Pfam" id="PF00656">
    <property type="entry name" value="Peptidase_C14"/>
    <property type="match status" value="1"/>
</dbReference>
<name>A0ABM7C6G7_9FLAO</name>
<evidence type="ECO:0000313" key="2">
    <source>
        <dbReference type="EMBL" id="AZI66545.1"/>
    </source>
</evidence>
<protein>
    <submittedName>
        <fullName evidence="2">Caspase family protein</fullName>
    </submittedName>
</protein>
<organism evidence="2 3">
    <name type="scientific">Kaistella daneshvariae</name>
    <dbReference type="NCBI Taxonomy" id="2487074"/>
    <lineage>
        <taxon>Bacteria</taxon>
        <taxon>Pseudomonadati</taxon>
        <taxon>Bacteroidota</taxon>
        <taxon>Flavobacteriia</taxon>
        <taxon>Flavobacteriales</taxon>
        <taxon>Weeksellaceae</taxon>
        <taxon>Chryseobacterium group</taxon>
        <taxon>Kaistella</taxon>
    </lineage>
</organism>
<accession>A0ABM7C6G7</accession>
<dbReference type="InterPro" id="IPR001309">
    <property type="entry name" value="Pept_C14_p20"/>
</dbReference>
<feature type="domain" description="Caspase family p20" evidence="1">
    <location>
        <begin position="1"/>
        <end position="133"/>
    </location>
</feature>
<dbReference type="InterPro" id="IPR011600">
    <property type="entry name" value="Pept_C14_caspase"/>
</dbReference>
<dbReference type="PROSITE" id="PS50208">
    <property type="entry name" value="CASPASE_P20"/>
    <property type="match status" value="1"/>
</dbReference>
<reference evidence="2 3" key="1">
    <citation type="submission" date="2018-11" db="EMBL/GenBank/DDBJ databases">
        <title>Proposal to divide the Flavobacteriaceae and reorganize its genera based on Amino Acid Identity values calculated from whole genome sequences.</title>
        <authorList>
            <person name="Nicholson A.C."/>
            <person name="Gulvik C.A."/>
            <person name="Whitney A.M."/>
            <person name="Humrighouse B.W."/>
            <person name="Bell M."/>
            <person name="Holmes B."/>
            <person name="Steigerwalt A.G."/>
            <person name="Villarma A."/>
            <person name="Sheth M."/>
            <person name="Batra D."/>
            <person name="Pryor J."/>
            <person name="Bernardet J.-F."/>
            <person name="Hugo C."/>
            <person name="Kampfer P."/>
            <person name="Newman J.D."/>
            <person name="McQuiston J.R."/>
        </authorList>
    </citation>
    <scope>NUCLEOTIDE SEQUENCE [LARGE SCALE GENOMIC DNA]</scope>
    <source>
        <strain evidence="2 3">H3001</strain>
    </source>
</reference>
<dbReference type="InterPro" id="IPR052039">
    <property type="entry name" value="Caspase-related_regulators"/>
</dbReference>
<dbReference type="EMBL" id="CP034158">
    <property type="protein sequence ID" value="AZI66545.1"/>
    <property type="molecule type" value="Genomic_DNA"/>
</dbReference>
<gene>
    <name evidence="2" type="ORF">EIB71_02100</name>
</gene>
<dbReference type="Proteomes" id="UP000274483">
    <property type="component" value="Chromosome"/>
</dbReference>
<dbReference type="RefSeq" id="WP_124757152.1">
    <property type="nucleotide sequence ID" value="NZ_CBCRWA010000001.1"/>
</dbReference>
<dbReference type="InterPro" id="IPR029030">
    <property type="entry name" value="Caspase-like_dom_sf"/>
</dbReference>
<evidence type="ECO:0000259" key="1">
    <source>
        <dbReference type="PROSITE" id="PS50208"/>
    </source>
</evidence>
<keyword evidence="3" id="KW-1185">Reference proteome</keyword>
<evidence type="ECO:0000313" key="3">
    <source>
        <dbReference type="Proteomes" id="UP000274483"/>
    </source>
</evidence>
<dbReference type="SUPFAM" id="SSF52129">
    <property type="entry name" value="Caspase-like"/>
    <property type="match status" value="1"/>
</dbReference>
<dbReference type="PANTHER" id="PTHR22576:SF37">
    <property type="entry name" value="MUCOSA-ASSOCIATED LYMPHOID TISSUE LYMPHOMA TRANSLOCATION PROTEIN 1"/>
    <property type="match status" value="1"/>
</dbReference>
<dbReference type="Gene3D" id="3.40.50.1460">
    <property type="match status" value="1"/>
</dbReference>